<dbReference type="Proteomes" id="UP000266745">
    <property type="component" value="Chromosome"/>
</dbReference>
<dbReference type="EMBL" id="CP011097">
    <property type="protein sequence ID" value="AJZ75785.1"/>
    <property type="molecule type" value="Genomic_DNA"/>
</dbReference>
<dbReference type="InterPro" id="IPR029044">
    <property type="entry name" value="Nucleotide-diphossugar_trans"/>
</dbReference>
<dbReference type="STRING" id="1603555.SU86_004715"/>
<dbReference type="KEGG" id="tah:SU86_004715"/>
<keyword evidence="4" id="KW-1185">Reference proteome</keyword>
<dbReference type="AlphaFoldDB" id="A0A3G1B6L2"/>
<reference evidence="3 4" key="1">
    <citation type="journal article" date="2016" name="Sci. Rep.">
        <title>A novel ammonia-oxidizing archaeon from wastewater treatment plant: Its enrichment, physiological and genomic characteristics.</title>
        <authorList>
            <person name="Li Y."/>
            <person name="Ding K."/>
            <person name="Wen X."/>
            <person name="Zhang B."/>
            <person name="Shen B."/>
            <person name="Yang Y."/>
        </authorList>
    </citation>
    <scope>NUCLEOTIDE SEQUENCE [LARGE SCALE GENOMIC DNA]</scope>
    <source>
        <strain evidence="3 4">SAT1</strain>
    </source>
</reference>
<dbReference type="PANTHER" id="PTHR19136:SF86">
    <property type="entry name" value="ADENOSYLCOBINAMIDE-PHOSPHATE GUANYLYLTRANSFERASE"/>
    <property type="match status" value="1"/>
</dbReference>
<dbReference type="PANTHER" id="PTHR19136">
    <property type="entry name" value="MOLYBDENUM COFACTOR GUANYLYLTRANSFERASE"/>
    <property type="match status" value="1"/>
</dbReference>
<gene>
    <name evidence="3" type="ORF">SU86_004715</name>
</gene>
<sequence length="190" mass="21279">MIGLVMAGGRGTRMDIPGEKLLLYHKKPLVLHVVDALVSSNCFSSVVTATSPNSPNTEKLLLENQIQTLHTKGTDYVEDLTFALSNFEEPVFVVSGDLPLLDHTIIQDMVSKHQKTSSWQSFVVSKKFLEQQNLNLEYSVLIDDTECYYTGISIVNPKSGTTNETHTILDDKRIAVNLNTRKDYDLFKNS</sequence>
<keyword evidence="1 3" id="KW-0808">Transferase</keyword>
<accession>A0A3G1B6L2</accession>
<evidence type="ECO:0000313" key="3">
    <source>
        <dbReference type="EMBL" id="AJZ75785.1"/>
    </source>
</evidence>
<dbReference type="Pfam" id="PF12804">
    <property type="entry name" value="NTP_transf_3"/>
    <property type="match status" value="1"/>
</dbReference>
<proteinExistence type="predicted"/>
<feature type="domain" description="MobA-like NTP transferase" evidence="2">
    <location>
        <begin position="3"/>
        <end position="118"/>
    </location>
</feature>
<dbReference type="InterPro" id="IPR025877">
    <property type="entry name" value="MobA-like_NTP_Trfase"/>
</dbReference>
<evidence type="ECO:0000256" key="1">
    <source>
        <dbReference type="ARBA" id="ARBA00022679"/>
    </source>
</evidence>
<organism evidence="3 4">
    <name type="scientific">Candidatus Nitrosotenuis cloacae</name>
    <dbReference type="NCBI Taxonomy" id="1603555"/>
    <lineage>
        <taxon>Archaea</taxon>
        <taxon>Nitrososphaerota</taxon>
        <taxon>Candidatus Nitrosotenuis</taxon>
    </lineage>
</organism>
<evidence type="ECO:0000259" key="2">
    <source>
        <dbReference type="Pfam" id="PF12804"/>
    </source>
</evidence>
<dbReference type="SUPFAM" id="SSF53448">
    <property type="entry name" value="Nucleotide-diphospho-sugar transferases"/>
    <property type="match status" value="1"/>
</dbReference>
<dbReference type="OrthoDB" id="9782at2157"/>
<evidence type="ECO:0000313" key="4">
    <source>
        <dbReference type="Proteomes" id="UP000266745"/>
    </source>
</evidence>
<protein>
    <submittedName>
        <fullName evidence="3">5-deoxyadenosylcobinamide phosphate nucleotidyltransferase</fullName>
    </submittedName>
</protein>
<dbReference type="GO" id="GO:0016779">
    <property type="term" value="F:nucleotidyltransferase activity"/>
    <property type="evidence" value="ECO:0007669"/>
    <property type="project" value="UniProtKB-ARBA"/>
</dbReference>
<dbReference type="Gene3D" id="3.90.550.10">
    <property type="entry name" value="Spore Coat Polysaccharide Biosynthesis Protein SpsA, Chain A"/>
    <property type="match status" value="1"/>
</dbReference>
<name>A0A3G1B6L2_9ARCH</name>